<organism evidence="2 3">
    <name type="scientific">Belnapia rosea</name>
    <dbReference type="NCBI Taxonomy" id="938405"/>
    <lineage>
        <taxon>Bacteria</taxon>
        <taxon>Pseudomonadati</taxon>
        <taxon>Pseudomonadota</taxon>
        <taxon>Alphaproteobacteria</taxon>
        <taxon>Acetobacterales</taxon>
        <taxon>Roseomonadaceae</taxon>
        <taxon>Belnapia</taxon>
    </lineage>
</organism>
<protein>
    <submittedName>
        <fullName evidence="2">Uncharacterized protein</fullName>
    </submittedName>
</protein>
<keyword evidence="3" id="KW-1185">Reference proteome</keyword>
<feature type="region of interest" description="Disordered" evidence="1">
    <location>
        <begin position="173"/>
        <end position="255"/>
    </location>
</feature>
<dbReference type="STRING" id="938405.SAMN02927895_05013"/>
<accession>A0A1G7CSF3</accession>
<dbReference type="AlphaFoldDB" id="A0A1G7CSF3"/>
<dbReference type="EMBL" id="FMZX01000034">
    <property type="protein sequence ID" value="SDE41435.1"/>
    <property type="molecule type" value="Genomic_DNA"/>
</dbReference>
<proteinExistence type="predicted"/>
<feature type="compositionally biased region" description="Pro residues" evidence="1">
    <location>
        <begin position="202"/>
        <end position="214"/>
    </location>
</feature>
<evidence type="ECO:0000313" key="2">
    <source>
        <dbReference type="EMBL" id="SDE41435.1"/>
    </source>
</evidence>
<name>A0A1G7CSF3_9PROT</name>
<gene>
    <name evidence="2" type="ORF">SAMN04487779_103421</name>
</gene>
<dbReference type="Proteomes" id="UP000198925">
    <property type="component" value="Unassembled WGS sequence"/>
</dbReference>
<sequence length="286" mass="30732">MGVPHSVGCVGWPRFALRQWDSLFDVAIGNLHEVPLRVDAVLLHPRRGVALIDIAPKATPRAAQIMRQTILQSGLLRRRVASLPIVYCCLSLEEVPHLASLLDTAFAGQEPVPLHGRGWVRSLRGLLGEGHRRASHRLPAWLTAPAALLVAGLLLSGTSPALILARLHPPTEAEQSMTGAPRDQQAVDEAPAPSDIASLPMAAPPRPDIPPSQPVPAAFRLPQDTRKPARPPSAEKPPQRVSADRALPSWQPADPRCAPLLARLQLGETPSPDARHVLQTACAPHP</sequence>
<evidence type="ECO:0000256" key="1">
    <source>
        <dbReference type="SAM" id="MobiDB-lite"/>
    </source>
</evidence>
<reference evidence="2 3" key="1">
    <citation type="submission" date="2016-10" db="EMBL/GenBank/DDBJ databases">
        <authorList>
            <person name="de Groot N.N."/>
        </authorList>
    </citation>
    <scope>NUCLEOTIDE SEQUENCE [LARGE SCALE GENOMIC DNA]</scope>
    <source>
        <strain evidence="2 3">CPCC 100156</strain>
    </source>
</reference>
<evidence type="ECO:0000313" key="3">
    <source>
        <dbReference type="Proteomes" id="UP000198925"/>
    </source>
</evidence>